<evidence type="ECO:0000256" key="2">
    <source>
        <dbReference type="ARBA" id="ARBA00013365"/>
    </source>
</evidence>
<gene>
    <name evidence="7" type="ORF">F4162_00220</name>
</gene>
<feature type="domain" description="Calcineurin-like phosphoesterase" evidence="6">
    <location>
        <begin position="3"/>
        <end position="200"/>
    </location>
</feature>
<dbReference type="InterPro" id="IPR041796">
    <property type="entry name" value="Mre11_N"/>
</dbReference>
<dbReference type="InterPro" id="IPR029052">
    <property type="entry name" value="Metallo-depent_PP-like"/>
</dbReference>
<dbReference type="GO" id="GO:0004527">
    <property type="term" value="F:exonuclease activity"/>
    <property type="evidence" value="ECO:0007669"/>
    <property type="project" value="UniProtKB-KW"/>
</dbReference>
<evidence type="ECO:0000313" key="7">
    <source>
        <dbReference type="EMBL" id="MYG37471.1"/>
    </source>
</evidence>
<comment type="similarity">
    <text evidence="1">Belongs to the SbcD family.</text>
</comment>
<dbReference type="SUPFAM" id="SSF56300">
    <property type="entry name" value="Metallo-dependent phosphatases"/>
    <property type="match status" value="1"/>
</dbReference>
<dbReference type="CDD" id="cd00840">
    <property type="entry name" value="MPP_Mre11_N"/>
    <property type="match status" value="1"/>
</dbReference>
<comment type="caution">
    <text evidence="7">The sequence shown here is derived from an EMBL/GenBank/DDBJ whole genome shotgun (WGS) entry which is preliminary data.</text>
</comment>
<reference evidence="7" key="1">
    <citation type="submission" date="2019-09" db="EMBL/GenBank/DDBJ databases">
        <title>Characterisation of the sponge microbiome using genome-centric metagenomics.</title>
        <authorList>
            <person name="Engelberts J.P."/>
            <person name="Robbins S.J."/>
            <person name="De Goeij J.M."/>
            <person name="Aranda M."/>
            <person name="Bell S.C."/>
            <person name="Webster N.S."/>
        </authorList>
    </citation>
    <scope>NUCLEOTIDE SEQUENCE</scope>
    <source>
        <strain evidence="7">SB0676_bin_10</strain>
    </source>
</reference>
<dbReference type="InterPro" id="IPR050535">
    <property type="entry name" value="DNA_Repair-Maintenance_Comp"/>
</dbReference>
<name>A0A6B1F3D1_9SYNE</name>
<dbReference type="InterPro" id="IPR014577">
    <property type="entry name" value="UCP033093_metalloPase"/>
</dbReference>
<dbReference type="PANTHER" id="PTHR30337">
    <property type="entry name" value="COMPONENT OF ATP-DEPENDENT DSDNA EXONUCLEASE"/>
    <property type="match status" value="1"/>
</dbReference>
<accession>A0A6B1F3D1</accession>
<organism evidence="7">
    <name type="scientific">Synechococcus sp. SB0676_bin_10</name>
    <dbReference type="NCBI Taxonomy" id="2604869"/>
    <lineage>
        <taxon>Bacteria</taxon>
        <taxon>Bacillati</taxon>
        <taxon>Cyanobacteriota</taxon>
        <taxon>Cyanophyceae</taxon>
        <taxon>Synechococcales</taxon>
        <taxon>Synechococcaceae</taxon>
        <taxon>Synechococcus</taxon>
    </lineage>
</organism>
<dbReference type="PANTHER" id="PTHR30337:SF0">
    <property type="entry name" value="NUCLEASE SBCCD SUBUNIT D"/>
    <property type="match status" value="1"/>
</dbReference>
<dbReference type="InterPro" id="IPR004843">
    <property type="entry name" value="Calcineurin-like_PHP"/>
</dbReference>
<evidence type="ECO:0000256" key="5">
    <source>
        <dbReference type="ARBA" id="ARBA00022839"/>
    </source>
</evidence>
<dbReference type="PIRSF" id="PIRSF033093">
    <property type="entry name" value="UCP_ML1119"/>
    <property type="match status" value="1"/>
</dbReference>
<evidence type="ECO:0000256" key="4">
    <source>
        <dbReference type="ARBA" id="ARBA00022801"/>
    </source>
</evidence>
<evidence type="ECO:0000259" key="6">
    <source>
        <dbReference type="Pfam" id="PF00149"/>
    </source>
</evidence>
<keyword evidence="5 7" id="KW-0269">Exonuclease</keyword>
<protein>
    <recommendedName>
        <fullName evidence="2">Nuclease SbcCD subunit D</fullName>
    </recommendedName>
</protein>
<dbReference type="Pfam" id="PF00149">
    <property type="entry name" value="Metallophos"/>
    <property type="match status" value="1"/>
</dbReference>
<dbReference type="Gene3D" id="3.60.21.10">
    <property type="match status" value="1"/>
</dbReference>
<evidence type="ECO:0000256" key="1">
    <source>
        <dbReference type="ARBA" id="ARBA00010555"/>
    </source>
</evidence>
<sequence length="387" mass="42928">MVRLVHTADWQIGKGYGTMAEEAACLLRQARLGAIDRIGAAARKFDAAYVVVAGDLWDSPILPMDTVHECFHAIGRVGRPVLVIPGNHDHGGSDGIWHRPEVQASQRRYAPNLRLLARAEPVVLPDLVVLPCPLQRRHSATDPAAWLHAFPWTTLPADRPRLVLAHGSVASFGERVHHNVIALDRLPAAAVDYIALGDWHGLKQVAPKAWYCGTAEPDCFDMDGSSRRSQVLLVDVERGDMPHVTPHPTGHFTWRQLKAELSSGEDLNHLQRQVERCIGKRVRRDLLSLDLGHSILDFASHDRYVEWMDRLREQLLVVVGKGSCTAVPAGDHLDALLNRPEDPLICSVATQLQQQRLEGEGPSREIASRALAELFRMVRREEQPGGA</sequence>
<proteinExistence type="inferred from homology"/>
<dbReference type="EMBL" id="VYDO01000009">
    <property type="protein sequence ID" value="MYG37471.1"/>
    <property type="molecule type" value="Genomic_DNA"/>
</dbReference>
<dbReference type="AlphaFoldDB" id="A0A6B1F3D1"/>
<keyword evidence="3" id="KW-0540">Nuclease</keyword>
<keyword evidence="4" id="KW-0378">Hydrolase</keyword>
<evidence type="ECO:0000256" key="3">
    <source>
        <dbReference type="ARBA" id="ARBA00022722"/>
    </source>
</evidence>